<gene>
    <name evidence="1" type="ORF">GALMADRAFT_1134148</name>
</gene>
<evidence type="ECO:0000313" key="2">
    <source>
        <dbReference type="Proteomes" id="UP000027222"/>
    </source>
</evidence>
<organism evidence="1 2">
    <name type="scientific">Galerina marginata (strain CBS 339.88)</name>
    <dbReference type="NCBI Taxonomy" id="685588"/>
    <lineage>
        <taxon>Eukaryota</taxon>
        <taxon>Fungi</taxon>
        <taxon>Dikarya</taxon>
        <taxon>Basidiomycota</taxon>
        <taxon>Agaricomycotina</taxon>
        <taxon>Agaricomycetes</taxon>
        <taxon>Agaricomycetidae</taxon>
        <taxon>Agaricales</taxon>
        <taxon>Agaricineae</taxon>
        <taxon>Strophariaceae</taxon>
        <taxon>Galerina</taxon>
    </lineage>
</organism>
<evidence type="ECO:0000313" key="1">
    <source>
        <dbReference type="EMBL" id="KDR67046.1"/>
    </source>
</evidence>
<dbReference type="EMBL" id="KL142418">
    <property type="protein sequence ID" value="KDR67046.1"/>
    <property type="molecule type" value="Genomic_DNA"/>
</dbReference>
<name>A0A067S8B1_GALM3</name>
<protein>
    <recommendedName>
        <fullName evidence="3">F-box domain-containing protein</fullName>
    </recommendedName>
</protein>
<dbReference type="Proteomes" id="UP000027222">
    <property type="component" value="Unassembled WGS sequence"/>
</dbReference>
<dbReference type="HOGENOM" id="CLU_501575_0_0_1"/>
<reference evidence="2" key="1">
    <citation type="journal article" date="2014" name="Proc. Natl. Acad. Sci. U.S.A.">
        <title>Extensive sampling of basidiomycete genomes demonstrates inadequacy of the white-rot/brown-rot paradigm for wood decay fungi.</title>
        <authorList>
            <person name="Riley R."/>
            <person name="Salamov A.A."/>
            <person name="Brown D.W."/>
            <person name="Nagy L.G."/>
            <person name="Floudas D."/>
            <person name="Held B.W."/>
            <person name="Levasseur A."/>
            <person name="Lombard V."/>
            <person name="Morin E."/>
            <person name="Otillar R."/>
            <person name="Lindquist E.A."/>
            <person name="Sun H."/>
            <person name="LaButti K.M."/>
            <person name="Schmutz J."/>
            <person name="Jabbour D."/>
            <person name="Luo H."/>
            <person name="Baker S.E."/>
            <person name="Pisabarro A.G."/>
            <person name="Walton J.D."/>
            <person name="Blanchette R.A."/>
            <person name="Henrissat B."/>
            <person name="Martin F."/>
            <person name="Cullen D."/>
            <person name="Hibbett D.S."/>
            <person name="Grigoriev I.V."/>
        </authorList>
    </citation>
    <scope>NUCLEOTIDE SEQUENCE [LARGE SCALE GENOMIC DNA]</scope>
    <source>
        <strain evidence="2">CBS 339.88</strain>
    </source>
</reference>
<dbReference type="AlphaFoldDB" id="A0A067S8B1"/>
<dbReference type="OrthoDB" id="3365698at2759"/>
<proteinExistence type="predicted"/>
<accession>A0A067S8B1</accession>
<evidence type="ECO:0008006" key="3">
    <source>
        <dbReference type="Google" id="ProtNLM"/>
    </source>
</evidence>
<sequence length="654" mass="74449">MLDPTMEVTLKSPVPQLLTSNEEPSDDQINAVLEAIRLASEEISHQSVASHEARGRQVELATFICVHKAVLSPVRRISAEILQHIFAYLAHSSGPNFPLQLSVCRLWHGVAKCFPDLLSILPPLRLTRQTTRKEFIASLEARIARVPRSVLLSIDIADCISPSHDQVSKTQHPVTQTAYRHSKKWRSVTMSVDSNSLNDATAALKGRLPNLHCLKLHVPTATKWRTELQRSRAFSVVPLLRKVELDSPGPHPITFKNLPWLQLTTYKERTRCPVGLANVLLDHSAIEHVEYRTTDPISAPSLSRATLMRLQSLDFRIYGNALLHGSPVDSLTTPILRNIRIRDHSPLFLNTLIEFLSRSSPGSHLTRLSFHTTHLLSGELTKILLLSPALIELECNDIPFTDLCLLHTHSKKFTLVPYLQNLIIHSPTSLDEIEKLAQSRSRRTSTFSVRLVFTTRGLCNVAADQLTVSCDSLLETATSLSNVLTELDIILDECVANRTGKSVFGIWRSYSDRNVGRKLDNLVSVLETIPLEEMPEFYVWTQSVLRKFWALDYGLIPQERTYHLSDRVTGLIYLWRILFHARDIFPGFIRHGRFCLFYFKPPEDMPKSDVEWILLHGRNKIVDDKEVFWTNRDFSDSDSIYDYLKWRRMVGLGQ</sequence>
<keyword evidence="2" id="KW-1185">Reference proteome</keyword>